<evidence type="ECO:0000256" key="4">
    <source>
        <dbReference type="SAM" id="SignalP"/>
    </source>
</evidence>
<evidence type="ECO:0000256" key="1">
    <source>
        <dbReference type="ARBA" id="ARBA00001445"/>
    </source>
</evidence>
<comment type="catalytic activity">
    <reaction evidence="1">
        <text>Hydrolysis of terminal non-reducing alpha-L-rhamnose residues in alpha-L-rhamnosides.</text>
        <dbReference type="EC" id="3.2.1.40"/>
    </reaction>
</comment>
<dbReference type="InterPro" id="IPR016007">
    <property type="entry name" value="Alpha_rhamnosid"/>
</dbReference>
<proteinExistence type="predicted"/>
<evidence type="ECO:0000256" key="3">
    <source>
        <dbReference type="ARBA" id="ARBA00022801"/>
    </source>
</evidence>
<comment type="caution">
    <text evidence="9">The sequence shown here is derived from an EMBL/GenBank/DDBJ whole genome shotgun (WGS) entry which is preliminary data.</text>
</comment>
<gene>
    <name evidence="9" type="ORF">ACEG43_46070</name>
</gene>
<dbReference type="InterPro" id="IPR008902">
    <property type="entry name" value="Rhamnosid_concanavalin"/>
</dbReference>
<evidence type="ECO:0000259" key="6">
    <source>
        <dbReference type="Pfam" id="PF08531"/>
    </source>
</evidence>
<dbReference type="EMBL" id="JBGOSP010000059">
    <property type="protein sequence ID" value="MFA3843403.1"/>
    <property type="molecule type" value="Genomic_DNA"/>
</dbReference>
<keyword evidence="4" id="KW-0732">Signal</keyword>
<protein>
    <recommendedName>
        <fullName evidence="2">alpha-L-rhamnosidase</fullName>
        <ecNumber evidence="2">3.2.1.40</ecNumber>
    </recommendedName>
</protein>
<dbReference type="PIRSF" id="PIRSF010631">
    <property type="entry name" value="A-rhamnsds"/>
    <property type="match status" value="1"/>
</dbReference>
<evidence type="ECO:0000256" key="2">
    <source>
        <dbReference type="ARBA" id="ARBA00012652"/>
    </source>
</evidence>
<evidence type="ECO:0000313" key="9">
    <source>
        <dbReference type="EMBL" id="MFA3843403.1"/>
    </source>
</evidence>
<dbReference type="Gene3D" id="2.60.120.260">
    <property type="entry name" value="Galactose-binding domain-like"/>
    <property type="match status" value="2"/>
</dbReference>
<evidence type="ECO:0000313" key="10">
    <source>
        <dbReference type="Proteomes" id="UP001571476"/>
    </source>
</evidence>
<evidence type="ECO:0000259" key="7">
    <source>
        <dbReference type="Pfam" id="PF17389"/>
    </source>
</evidence>
<organism evidence="9 10">
    <name type="scientific">Streptomyces aureus</name>
    <dbReference type="NCBI Taxonomy" id="193461"/>
    <lineage>
        <taxon>Bacteria</taxon>
        <taxon>Bacillati</taxon>
        <taxon>Actinomycetota</taxon>
        <taxon>Actinomycetes</taxon>
        <taxon>Kitasatosporales</taxon>
        <taxon>Streptomycetaceae</taxon>
        <taxon>Streptomyces</taxon>
    </lineage>
</organism>
<reference evidence="9 10" key="1">
    <citation type="submission" date="2024-08" db="EMBL/GenBank/DDBJ databases">
        <title>Genome sequence of Streptomyces aureus CACIA-1.46HGO.</title>
        <authorList>
            <person name="Evangelista-Martinez Z."/>
        </authorList>
    </citation>
    <scope>NUCLEOTIDE SEQUENCE [LARGE SCALE GENOMIC DNA]</scope>
    <source>
        <strain evidence="9 10">CACIA-1.46HGO</strain>
    </source>
</reference>
<dbReference type="Pfam" id="PF17389">
    <property type="entry name" value="Bac_rhamnosid6H"/>
    <property type="match status" value="1"/>
</dbReference>
<dbReference type="PANTHER" id="PTHR33307">
    <property type="entry name" value="ALPHA-RHAMNOSIDASE (EUROFUNG)"/>
    <property type="match status" value="1"/>
</dbReference>
<feature type="signal peptide" evidence="4">
    <location>
        <begin position="1"/>
        <end position="26"/>
    </location>
</feature>
<feature type="domain" description="Alpha-L-rhamnosidase concanavalin-like" evidence="5">
    <location>
        <begin position="383"/>
        <end position="483"/>
    </location>
</feature>
<dbReference type="Pfam" id="PF08531">
    <property type="entry name" value="Bac_rhamnosid_N"/>
    <property type="match status" value="1"/>
</dbReference>
<keyword evidence="10" id="KW-1185">Reference proteome</keyword>
<dbReference type="Gene3D" id="1.50.10.10">
    <property type="match status" value="1"/>
</dbReference>
<dbReference type="Pfam" id="PF25788">
    <property type="entry name" value="Ig_Rha78A_N"/>
    <property type="match status" value="1"/>
</dbReference>
<dbReference type="Proteomes" id="UP001571476">
    <property type="component" value="Unassembled WGS sequence"/>
</dbReference>
<dbReference type="InterPro" id="IPR013737">
    <property type="entry name" value="Bac_rhamnosid_N"/>
</dbReference>
<dbReference type="Gene3D" id="2.60.40.10">
    <property type="entry name" value="Immunoglobulins"/>
    <property type="match status" value="1"/>
</dbReference>
<dbReference type="PANTHER" id="PTHR33307:SF11">
    <property type="entry name" value="ALPHA-L-RHAMNOSIDASE"/>
    <property type="match status" value="1"/>
</dbReference>
<feature type="domain" description="Alpha-L-rhamnosidase six-hairpin glycosidase" evidence="7">
    <location>
        <begin position="489"/>
        <end position="828"/>
    </location>
</feature>
<keyword evidence="3 9" id="KW-0378">Hydrolase</keyword>
<dbReference type="InterPro" id="IPR013783">
    <property type="entry name" value="Ig-like_fold"/>
</dbReference>
<evidence type="ECO:0000259" key="5">
    <source>
        <dbReference type="Pfam" id="PF05592"/>
    </source>
</evidence>
<dbReference type="InterPro" id="IPR012341">
    <property type="entry name" value="6hp_glycosidase-like_sf"/>
</dbReference>
<dbReference type="Pfam" id="PF17390">
    <property type="entry name" value="Bac_rhamnosid_C"/>
    <property type="match status" value="1"/>
</dbReference>
<dbReference type="GO" id="GO:0016787">
    <property type="term" value="F:hydrolase activity"/>
    <property type="evidence" value="ECO:0007669"/>
    <property type="project" value="UniProtKB-KW"/>
</dbReference>
<evidence type="ECO:0000259" key="8">
    <source>
        <dbReference type="Pfam" id="PF17390"/>
    </source>
</evidence>
<dbReference type="SUPFAM" id="SSF48208">
    <property type="entry name" value="Six-hairpin glycosidases"/>
    <property type="match status" value="1"/>
</dbReference>
<name>A0ABV4T218_9ACTN</name>
<accession>A0ABV4T218</accession>
<dbReference type="InterPro" id="IPR008928">
    <property type="entry name" value="6-hairpin_glycosidase_sf"/>
</dbReference>
<dbReference type="InterPro" id="IPR035398">
    <property type="entry name" value="Bac_rhamnosid_C"/>
</dbReference>
<dbReference type="RefSeq" id="WP_372567228.1">
    <property type="nucleotide sequence ID" value="NZ_JBGOSP010000059.1"/>
</dbReference>
<dbReference type="Gene3D" id="2.60.420.10">
    <property type="entry name" value="Maltose phosphorylase, domain 3"/>
    <property type="match status" value="1"/>
</dbReference>
<dbReference type="Pfam" id="PF05592">
    <property type="entry name" value="Bac_rhamnosid"/>
    <property type="match status" value="1"/>
</dbReference>
<feature type="domain" description="Bacterial alpha-L-rhamnosidase N-terminal" evidence="6">
    <location>
        <begin position="187"/>
        <end position="369"/>
    </location>
</feature>
<feature type="chain" id="PRO_5046633169" description="alpha-L-rhamnosidase" evidence="4">
    <location>
        <begin position="27"/>
        <end position="939"/>
    </location>
</feature>
<feature type="domain" description="Alpha-L-rhamnosidase C-terminal" evidence="8">
    <location>
        <begin position="833"/>
        <end position="908"/>
    </location>
</feature>
<sequence length="939" mass="100319">MRSSRFTTTIALATTLGLAASGVAAASPHPGPEAVQVVDLRTDNKSNPIGIDSQAPLLAWKLDAPEGGRTSGQRAYEIRAAHSVAQLRRGIADVWKSGKVDSSATNNIAFAGDALRSRESVAWQVRVWDAGGHASGWSSPATWEMGLLDNSDWSARWIENASYDYTRPDGSETPLPVFGKSFTVHGRVAKARLYMTGLGMYASTLNGHAVSANVLEPGQTTYSSEVDYRTYDLTDELKTGTNVLGVETGSGAYQRVKTPGHYFFGGNLEQYTVYGEPKAIAQLEITYADGHKETVKSDTSWRTALGPTTYSSWWSGEEFDARRSATSPTAAAKLSGSDWQNASLAKLTSSTTPRDTTPLRADQRPPVTVAQTAEPVSITPRGNGSYILDFGANRSGWPTLNASGPAGSTITMTPAELLKSDGSLDVSSTGATETNKIAYRYTMSGKGTETWHPQFTYSGFRYLQVDGLPAAPRPDTVTMKVVHASNPPASTFDSSSELINGIHTITLRAMQSNMMSVLTDCPDREKGPYTGDNLHNLDALLTDYDLSSYEPQLVRNMATAQRQPGDASPGLIANIAPEFHRVAPTKLEFPQGTIEFLDEVNWGSAVIRIPWQLYQTYGDTRTMALYYDNMVKWLDYEAANKAANKGDIPGLGDWSATDNTTPMQLAILAGYYTAANDMAKTAKVLGKSADVTKYTALAAQLADEFTSKFRHEDSTGVYYGSDSEASDAMALDAGLVAASDRAQVLARLVASVRASDNHITTGSVGLGPLFRALQDGGRDDVIYDMVVNPTSPGYGYLVASGHTTLPESLDGSGSQNHHFLGQVDSWLISGLAGIRQASGSVAYRQLDIAPAVVGNLTHASGSYATPQGDVSSAWQKDHNGRLALKVTVPTGSTATVHVPAASKDSLHVTGGHTAPSLLNRSATAATYQVAAGTYAFQVR</sequence>
<dbReference type="EC" id="3.2.1.40" evidence="2"/>
<dbReference type="InterPro" id="IPR035396">
    <property type="entry name" value="Bac_rhamnosid6H"/>
</dbReference>